<keyword evidence="5" id="KW-0805">Transcription regulation</keyword>
<gene>
    <name evidence="11" type="ORF">QOZ95_004654</name>
</gene>
<name>A0ABU0L5D7_9BACL</name>
<keyword evidence="4" id="KW-0732">Signal</keyword>
<dbReference type="InterPro" id="IPR051313">
    <property type="entry name" value="Bact_iron-sidero_bind"/>
</dbReference>
<dbReference type="Gene3D" id="1.10.10.60">
    <property type="entry name" value="Homeodomain-like"/>
    <property type="match status" value="1"/>
</dbReference>
<dbReference type="InterPro" id="IPR002491">
    <property type="entry name" value="ABC_transptr_periplasmic_BD"/>
</dbReference>
<dbReference type="Pfam" id="PF12833">
    <property type="entry name" value="HTH_18"/>
    <property type="match status" value="1"/>
</dbReference>
<proteinExistence type="inferred from homology"/>
<comment type="subcellular location">
    <subcellularLocation>
        <location evidence="1">Cell envelope</location>
    </subcellularLocation>
</comment>
<evidence type="ECO:0000313" key="11">
    <source>
        <dbReference type="EMBL" id="MDQ0496464.1"/>
    </source>
</evidence>
<evidence type="ECO:0000256" key="1">
    <source>
        <dbReference type="ARBA" id="ARBA00004196"/>
    </source>
</evidence>
<comment type="caution">
    <text evidence="11">The sequence shown here is derived from an EMBL/GenBank/DDBJ whole genome shotgun (WGS) entry which is preliminary data.</text>
</comment>
<keyword evidence="6" id="KW-0804">Transcription</keyword>
<comment type="similarity">
    <text evidence="2">Belongs to the bacterial solute-binding protein 8 family.</text>
</comment>
<evidence type="ECO:0000259" key="9">
    <source>
        <dbReference type="PROSITE" id="PS01124"/>
    </source>
</evidence>
<evidence type="ECO:0000256" key="5">
    <source>
        <dbReference type="ARBA" id="ARBA00023015"/>
    </source>
</evidence>
<evidence type="ECO:0000256" key="7">
    <source>
        <dbReference type="SAM" id="MobiDB-lite"/>
    </source>
</evidence>
<reference evidence="11 12" key="1">
    <citation type="submission" date="2023-07" db="EMBL/GenBank/DDBJ databases">
        <title>Genomic Encyclopedia of Type Strains, Phase IV (KMG-IV): sequencing the most valuable type-strain genomes for metagenomic binning, comparative biology and taxonomic classification.</title>
        <authorList>
            <person name="Goeker M."/>
        </authorList>
    </citation>
    <scope>NUCLEOTIDE SEQUENCE [LARGE SCALE GENOMIC DNA]</scope>
    <source>
        <strain evidence="11 12">DSM 14914</strain>
    </source>
</reference>
<feature type="transmembrane region" description="Helical" evidence="8">
    <location>
        <begin position="106"/>
        <end position="125"/>
    </location>
</feature>
<dbReference type="SUPFAM" id="SSF53807">
    <property type="entry name" value="Helical backbone' metal receptor"/>
    <property type="match status" value="1"/>
</dbReference>
<feature type="domain" description="HTH araC/xylS-type" evidence="9">
    <location>
        <begin position="1"/>
        <end position="48"/>
    </location>
</feature>
<evidence type="ECO:0000313" key="12">
    <source>
        <dbReference type="Proteomes" id="UP001242811"/>
    </source>
</evidence>
<dbReference type="InterPro" id="IPR009057">
    <property type="entry name" value="Homeodomain-like_sf"/>
</dbReference>
<keyword evidence="8" id="KW-0472">Membrane</keyword>
<keyword evidence="12" id="KW-1185">Reference proteome</keyword>
<evidence type="ECO:0000256" key="6">
    <source>
        <dbReference type="ARBA" id="ARBA00023163"/>
    </source>
</evidence>
<dbReference type="InterPro" id="IPR018060">
    <property type="entry name" value="HTH_AraC"/>
</dbReference>
<dbReference type="SUPFAM" id="SSF46689">
    <property type="entry name" value="Homeodomain-like"/>
    <property type="match status" value="1"/>
</dbReference>
<sequence>MVKAKELLRKTDATLQDIAGSVGYPDGYFFSRAFKKYIGVSPVHYRNSLYSSALVRNTRLDNPLSMSECSIDSISGTLHTVIEDNNHYQNYDEGILRMNRNARHSMAFILLLSFTLLLSACSGTSSPAATEGTSQGSNNTAAEQTSQERVLKDALGHEVKVPAQPQRVIASYLEDHLVALGVKPVAQWSVGKNSVQGYLQKELKDVPTIASDLPFEAVLNFKPDLIIMDSASMVEGDKYNQYSKIAPTYVVGSNMNNDWRQELLTVGEVLNKSSEAKQALSSYDKKAAEAKAKLSQTIGQKTVAALWVTDKNVYVVNQSLSSGDVLYKDLGFKIPQVVQEISKTAKANWSNLSLEKLAELDADYVFIVNSKNVSKEDIIKDPVWAGIPAVKAGHVYDFGKDSSWLYTGTIANGQMIDDVLKSVIQ</sequence>
<dbReference type="PROSITE" id="PS01124">
    <property type="entry name" value="HTH_ARAC_FAMILY_2"/>
    <property type="match status" value="1"/>
</dbReference>
<evidence type="ECO:0000256" key="8">
    <source>
        <dbReference type="SAM" id="Phobius"/>
    </source>
</evidence>
<accession>A0ABU0L5D7</accession>
<keyword evidence="8" id="KW-0812">Transmembrane</keyword>
<keyword evidence="3" id="KW-0813">Transport</keyword>
<dbReference type="Gene3D" id="3.40.50.1980">
    <property type="entry name" value="Nitrogenase molybdenum iron protein domain"/>
    <property type="match status" value="2"/>
</dbReference>
<protein>
    <submittedName>
        <fullName evidence="11">ABC-type Fe3+-hydroxamate transport system substrate-binding protein</fullName>
    </submittedName>
</protein>
<dbReference type="PROSITE" id="PS50983">
    <property type="entry name" value="FE_B12_PBP"/>
    <property type="match status" value="1"/>
</dbReference>
<evidence type="ECO:0000256" key="3">
    <source>
        <dbReference type="ARBA" id="ARBA00022448"/>
    </source>
</evidence>
<dbReference type="Pfam" id="PF01497">
    <property type="entry name" value="Peripla_BP_2"/>
    <property type="match status" value="1"/>
</dbReference>
<dbReference type="PANTHER" id="PTHR30532:SF29">
    <property type="entry name" value="FE(3+) DICITRATE-BINDING PERIPLASMIC PROTEIN"/>
    <property type="match status" value="1"/>
</dbReference>
<dbReference type="EMBL" id="JAUSWA010000036">
    <property type="protein sequence ID" value="MDQ0496464.1"/>
    <property type="molecule type" value="Genomic_DNA"/>
</dbReference>
<dbReference type="PANTHER" id="PTHR30532">
    <property type="entry name" value="IRON III DICITRATE-BINDING PERIPLASMIC PROTEIN"/>
    <property type="match status" value="1"/>
</dbReference>
<organism evidence="11 12">
    <name type="scientific">Paenibacillus brasilensis</name>
    <dbReference type="NCBI Taxonomy" id="128574"/>
    <lineage>
        <taxon>Bacteria</taxon>
        <taxon>Bacillati</taxon>
        <taxon>Bacillota</taxon>
        <taxon>Bacilli</taxon>
        <taxon>Bacillales</taxon>
        <taxon>Paenibacillaceae</taxon>
        <taxon>Paenibacillus</taxon>
    </lineage>
</organism>
<feature type="region of interest" description="Disordered" evidence="7">
    <location>
        <begin position="127"/>
        <end position="147"/>
    </location>
</feature>
<dbReference type="Proteomes" id="UP001242811">
    <property type="component" value="Unassembled WGS sequence"/>
</dbReference>
<evidence type="ECO:0000256" key="4">
    <source>
        <dbReference type="ARBA" id="ARBA00022729"/>
    </source>
</evidence>
<feature type="domain" description="Fe/B12 periplasmic-binding" evidence="10">
    <location>
        <begin position="165"/>
        <end position="425"/>
    </location>
</feature>
<keyword evidence="8" id="KW-1133">Transmembrane helix</keyword>
<evidence type="ECO:0000256" key="2">
    <source>
        <dbReference type="ARBA" id="ARBA00008814"/>
    </source>
</evidence>
<evidence type="ECO:0000259" key="10">
    <source>
        <dbReference type="PROSITE" id="PS50983"/>
    </source>
</evidence>